<dbReference type="Proteomes" id="UP000009046">
    <property type="component" value="Unassembled WGS sequence"/>
</dbReference>
<dbReference type="RefSeq" id="XP_002427547.1">
    <property type="nucleotide sequence ID" value="XM_002427502.1"/>
</dbReference>
<dbReference type="eggNOG" id="ENOG502S9II">
    <property type="taxonomic scope" value="Eukaryota"/>
</dbReference>
<dbReference type="OrthoDB" id="9974792at2759"/>
<dbReference type="GO" id="GO:0015276">
    <property type="term" value="F:ligand-gated monoatomic ion channel activity"/>
    <property type="evidence" value="ECO:0007669"/>
    <property type="project" value="InterPro"/>
</dbReference>
<dbReference type="InParanoid" id="E0VN43"/>
<evidence type="ECO:0000259" key="4">
    <source>
        <dbReference type="Pfam" id="PF00060"/>
    </source>
</evidence>
<evidence type="ECO:0000313" key="5">
    <source>
        <dbReference type="EMBL" id="EEB14809.1"/>
    </source>
</evidence>
<feature type="transmembrane region" description="Helical" evidence="3">
    <location>
        <begin position="300"/>
        <end position="320"/>
    </location>
</feature>
<feature type="region of interest" description="Disordered" evidence="2">
    <location>
        <begin position="1"/>
        <end position="33"/>
    </location>
</feature>
<keyword evidence="3" id="KW-0812">Transmembrane</keyword>
<feature type="transmembrane region" description="Helical" evidence="3">
    <location>
        <begin position="621"/>
        <end position="640"/>
    </location>
</feature>
<feature type="compositionally biased region" description="Acidic residues" evidence="2">
    <location>
        <begin position="19"/>
        <end position="33"/>
    </location>
</feature>
<reference evidence="5" key="1">
    <citation type="submission" date="2007-04" db="EMBL/GenBank/DDBJ databases">
        <title>Annotation of Pediculus humanus corporis strain USDA.</title>
        <authorList>
            <person name="Kirkness E."/>
            <person name="Hannick L."/>
            <person name="Hass B."/>
            <person name="Bruggner R."/>
            <person name="Lawson D."/>
            <person name="Bidwell S."/>
            <person name="Joardar V."/>
            <person name="Caler E."/>
            <person name="Walenz B."/>
            <person name="Inman J."/>
            <person name="Schobel S."/>
            <person name="Galinsky K."/>
            <person name="Amedeo P."/>
            <person name="Strausberg R."/>
        </authorList>
    </citation>
    <scope>NUCLEOTIDE SEQUENCE</scope>
    <source>
        <strain evidence="5">USDA</strain>
    </source>
</reference>
<feature type="domain" description="Ionotropic glutamate receptor C-terminal" evidence="4">
    <location>
        <begin position="620"/>
        <end position="779"/>
    </location>
</feature>
<dbReference type="HOGENOM" id="CLU_324992_0_0_1"/>
<comment type="similarity">
    <text evidence="1">Belongs to the glutamate-gated ion channel (TC 1.A.10.1) family.</text>
</comment>
<reference evidence="5" key="2">
    <citation type="submission" date="2007-04" db="EMBL/GenBank/DDBJ databases">
        <title>The genome of the human body louse.</title>
        <authorList>
            <consortium name="The Human Body Louse Genome Consortium"/>
            <person name="Kirkness E."/>
            <person name="Walenz B."/>
            <person name="Hass B."/>
            <person name="Bruggner R."/>
            <person name="Strausberg R."/>
        </authorList>
    </citation>
    <scope>NUCLEOTIDE SEQUENCE</scope>
    <source>
        <strain evidence="5">USDA</strain>
    </source>
</reference>
<dbReference type="InterPro" id="IPR032675">
    <property type="entry name" value="LRR_dom_sf"/>
</dbReference>
<dbReference type="GeneID" id="8236262"/>
<name>E0VN43_PEDHC</name>
<proteinExistence type="inferred from homology"/>
<gene>
    <name evidence="6" type="primary">8236262</name>
    <name evidence="5" type="ORF">Phum_PHUM328280</name>
</gene>
<dbReference type="CTD" id="8236262"/>
<feature type="compositionally biased region" description="Polar residues" evidence="2">
    <location>
        <begin position="1"/>
        <end position="12"/>
    </location>
</feature>
<dbReference type="AlphaFoldDB" id="E0VN43"/>
<accession>E0VN43</accession>
<evidence type="ECO:0000256" key="2">
    <source>
        <dbReference type="SAM" id="MobiDB-lite"/>
    </source>
</evidence>
<evidence type="ECO:0000256" key="1">
    <source>
        <dbReference type="ARBA" id="ARBA00008685"/>
    </source>
</evidence>
<reference evidence="6" key="3">
    <citation type="submission" date="2020-05" db="UniProtKB">
        <authorList>
            <consortium name="EnsemblMetazoa"/>
        </authorList>
    </citation>
    <scope>IDENTIFICATION</scope>
    <source>
        <strain evidence="6">USDA</strain>
    </source>
</reference>
<dbReference type="Gene3D" id="3.80.10.10">
    <property type="entry name" value="Ribonuclease Inhibitor"/>
    <property type="match status" value="1"/>
</dbReference>
<organism>
    <name type="scientific">Pediculus humanus subsp. corporis</name>
    <name type="common">Body louse</name>
    <dbReference type="NCBI Taxonomy" id="121224"/>
    <lineage>
        <taxon>Eukaryota</taxon>
        <taxon>Metazoa</taxon>
        <taxon>Ecdysozoa</taxon>
        <taxon>Arthropoda</taxon>
        <taxon>Hexapoda</taxon>
        <taxon>Insecta</taxon>
        <taxon>Pterygota</taxon>
        <taxon>Neoptera</taxon>
        <taxon>Paraneoptera</taxon>
        <taxon>Psocodea</taxon>
        <taxon>Troctomorpha</taxon>
        <taxon>Phthiraptera</taxon>
        <taxon>Anoplura</taxon>
        <taxon>Pediculidae</taxon>
        <taxon>Pediculus</taxon>
    </lineage>
</organism>
<dbReference type="EMBL" id="DS235332">
    <property type="protein sequence ID" value="EEB14809.1"/>
    <property type="molecule type" value="Genomic_DNA"/>
</dbReference>
<dbReference type="EnsemblMetazoa" id="PHUM328280-RA">
    <property type="protein sequence ID" value="PHUM328280-PA"/>
    <property type="gene ID" value="PHUM328280"/>
</dbReference>
<keyword evidence="3" id="KW-1133">Transmembrane helix</keyword>
<keyword evidence="3" id="KW-0472">Membrane</keyword>
<keyword evidence="7" id="KW-1185">Reference proteome</keyword>
<dbReference type="InterPro" id="IPR001320">
    <property type="entry name" value="Iontro_rcpt_C"/>
</dbReference>
<evidence type="ECO:0000313" key="7">
    <source>
        <dbReference type="Proteomes" id="UP000009046"/>
    </source>
</evidence>
<dbReference type="Pfam" id="PF00060">
    <property type="entry name" value="Lig_chan"/>
    <property type="match status" value="1"/>
</dbReference>
<dbReference type="VEuPathDB" id="VectorBase:PHUM328280"/>
<dbReference type="Gene3D" id="1.10.287.70">
    <property type="match status" value="1"/>
</dbReference>
<protein>
    <recommendedName>
        <fullName evidence="4">Ionotropic glutamate receptor C-terminal domain-containing protein</fullName>
    </recommendedName>
</protein>
<sequence>MSNSKENILSTTDVKEIDESQEDDDNVDDDDDEDRLTIYINYYCPEEEVDDDDDHHRPHHLDDYLYPRWRNAPRYPENFIESKSSISSMKDSDYERWLKDYYDENAKLCGVIKLDKNVDTSDLNGKEKKPYDIKHSIFQSIRKNNWSDSTKYWGPKNSRRHSPLFKNLNECYYFPTIHPNLNLRSRYGRYHSQLYTASAIPEVSLKLKYKNFVFIYIIFSLNLNVMNFRNQIYLEKVCFENACLKKMDGIVLLCAISRSCGDYLKELHIWKMFDYGECPFLLKELPMNSNNNNNNKQTNMIITIVISLILLFLLLLLLILGKNYNKKSEEFFTNIHFMQVLYKFSRLTHLSVNYSYLANEYGDGILSLKSIRGGCLKELRILCLKEERPLLTNPGYGIGGWKIKNDVWKRIVDICPDLRVKFVFLNMPQYENIIVFLSKDIPVSSVYISSGIDLKFNVPWEIDVTLLELKNWYSNTLECLSLHLWHHRDLLDYIIKCKILQEFPNLLKFEFIGILENIETLEIFCSNLTNGNYKGILGELWMTLEKGLGFKSEYSEEGWLDGIDIFKKKKRDVLLQPVLFISNKSDYFAIPVTDEWFEIYLKDGKSTSYSVSFTKNWSNDLWLSTIIISLVLMITLHAMLKFSYKIKKDEKGFLINETNNIFKLSFENKLKNVKNWRKSKEINVVRKEEKSSLSRCLITIIGSFTSQGTSFDIEMISVRILMIFILFFGLIMSNSYSARLITQLTVGERFLPFLSLEEIPVTGQKYSLCIRTQTYPYLKLMGLLSKMPSRDEPNVWTKIINRKPCPTNEKTTELNICAPYVAFMETPPVMKKHLKKNKICKMTTIPKKYFYAQIFLLINENVNKYDKMLFHNKLILLLLLCTPLNFTH</sequence>
<dbReference type="EMBL" id="AAZO01003810">
    <property type="status" value="NOT_ANNOTATED_CDS"/>
    <property type="molecule type" value="Genomic_DNA"/>
</dbReference>
<dbReference type="KEGG" id="phu:Phum_PHUM328280"/>
<feature type="transmembrane region" description="Helical" evidence="3">
    <location>
        <begin position="716"/>
        <end position="733"/>
    </location>
</feature>
<evidence type="ECO:0000313" key="6">
    <source>
        <dbReference type="EnsemblMetazoa" id="PHUM328280-PA"/>
    </source>
</evidence>
<evidence type="ECO:0000256" key="3">
    <source>
        <dbReference type="SAM" id="Phobius"/>
    </source>
</evidence>
<dbReference type="GO" id="GO:0016020">
    <property type="term" value="C:membrane"/>
    <property type="evidence" value="ECO:0007669"/>
    <property type="project" value="InterPro"/>
</dbReference>